<dbReference type="Pfam" id="PF11741">
    <property type="entry name" value="AMIN"/>
    <property type="match status" value="1"/>
</dbReference>
<feature type="domain" description="MurNAc-LAA" evidence="4">
    <location>
        <begin position="541"/>
        <end position="649"/>
    </location>
</feature>
<evidence type="ECO:0000313" key="6">
    <source>
        <dbReference type="Proteomes" id="UP000250369"/>
    </source>
</evidence>
<dbReference type="InterPro" id="IPR036582">
    <property type="entry name" value="Mao_N_sf"/>
</dbReference>
<dbReference type="CDD" id="cd02696">
    <property type="entry name" value="MurNAc-LAA"/>
    <property type="match status" value="1"/>
</dbReference>
<evidence type="ECO:0000256" key="2">
    <source>
        <dbReference type="SAM" id="MobiDB-lite"/>
    </source>
</evidence>
<accession>A0A329MER0</accession>
<feature type="compositionally biased region" description="Low complexity" evidence="2">
    <location>
        <begin position="368"/>
        <end position="397"/>
    </location>
</feature>
<proteinExistence type="predicted"/>
<dbReference type="InterPro" id="IPR050695">
    <property type="entry name" value="N-acetylmuramoyl_amidase_3"/>
</dbReference>
<dbReference type="Pfam" id="PF01520">
    <property type="entry name" value="Amidase_3"/>
    <property type="match status" value="1"/>
</dbReference>
<dbReference type="Proteomes" id="UP000250369">
    <property type="component" value="Unassembled WGS sequence"/>
</dbReference>
<evidence type="ECO:0000259" key="4">
    <source>
        <dbReference type="SMART" id="SM00646"/>
    </source>
</evidence>
<dbReference type="GO" id="GO:0008745">
    <property type="term" value="F:N-acetylmuramoyl-L-alanine amidase activity"/>
    <property type="evidence" value="ECO:0007669"/>
    <property type="project" value="InterPro"/>
</dbReference>
<organism evidence="5 6">
    <name type="scientific">Paenibacillus contaminans</name>
    <dbReference type="NCBI Taxonomy" id="450362"/>
    <lineage>
        <taxon>Bacteria</taxon>
        <taxon>Bacillati</taxon>
        <taxon>Bacillota</taxon>
        <taxon>Bacilli</taxon>
        <taxon>Bacillales</taxon>
        <taxon>Paenibacillaceae</taxon>
        <taxon>Paenibacillus</taxon>
    </lineage>
</organism>
<reference evidence="5 6" key="1">
    <citation type="journal article" date="2009" name="Int. J. Syst. Evol. Microbiol.">
        <title>Paenibacillus contaminans sp. nov., isolated from a contaminated laboratory plate.</title>
        <authorList>
            <person name="Chou J.H."/>
            <person name="Lee J.H."/>
            <person name="Lin M.C."/>
            <person name="Chang P.S."/>
            <person name="Arun A.B."/>
            <person name="Young C.C."/>
            <person name="Chen W.M."/>
        </authorList>
    </citation>
    <scope>NUCLEOTIDE SEQUENCE [LARGE SCALE GENOMIC DNA]</scope>
    <source>
        <strain evidence="5 6">CKOBP-6</strain>
    </source>
</reference>
<evidence type="ECO:0000256" key="3">
    <source>
        <dbReference type="SAM" id="Phobius"/>
    </source>
</evidence>
<feature type="compositionally biased region" description="Polar residues" evidence="2">
    <location>
        <begin position="328"/>
        <end position="337"/>
    </location>
</feature>
<dbReference type="SMART" id="SM00646">
    <property type="entry name" value="Ami_3"/>
    <property type="match status" value="1"/>
</dbReference>
<dbReference type="SUPFAM" id="SSF55383">
    <property type="entry name" value="Copper amine oxidase, domain N"/>
    <property type="match status" value="1"/>
</dbReference>
<dbReference type="GO" id="GO:0009253">
    <property type="term" value="P:peptidoglycan catabolic process"/>
    <property type="evidence" value="ECO:0007669"/>
    <property type="project" value="InterPro"/>
</dbReference>
<dbReference type="Gene3D" id="2.60.40.3500">
    <property type="match status" value="1"/>
</dbReference>
<dbReference type="Pfam" id="PF07833">
    <property type="entry name" value="Cu_amine_oxidN1"/>
    <property type="match status" value="1"/>
</dbReference>
<evidence type="ECO:0000256" key="1">
    <source>
        <dbReference type="ARBA" id="ARBA00022801"/>
    </source>
</evidence>
<dbReference type="PANTHER" id="PTHR30404">
    <property type="entry name" value="N-ACETYLMURAMOYL-L-ALANINE AMIDASE"/>
    <property type="match status" value="1"/>
</dbReference>
<dbReference type="AlphaFoldDB" id="A0A329MER0"/>
<dbReference type="GO" id="GO:0030288">
    <property type="term" value="C:outer membrane-bounded periplasmic space"/>
    <property type="evidence" value="ECO:0007669"/>
    <property type="project" value="TreeGrafter"/>
</dbReference>
<dbReference type="InterPro" id="IPR012854">
    <property type="entry name" value="Cu_amine_oxidase-like_N"/>
</dbReference>
<dbReference type="InterPro" id="IPR002508">
    <property type="entry name" value="MurNAc-LAA_cat"/>
</dbReference>
<dbReference type="Gene3D" id="3.40.630.40">
    <property type="entry name" value="Zn-dependent exopeptidases"/>
    <property type="match status" value="1"/>
</dbReference>
<dbReference type="InterPro" id="IPR021731">
    <property type="entry name" value="AMIN_dom"/>
</dbReference>
<feature type="region of interest" description="Disordered" evidence="2">
    <location>
        <begin position="284"/>
        <end position="407"/>
    </location>
</feature>
<keyword evidence="1" id="KW-0378">Hydrolase</keyword>
<feature type="compositionally biased region" description="Basic and acidic residues" evidence="2">
    <location>
        <begin position="197"/>
        <end position="208"/>
    </location>
</feature>
<protein>
    <recommendedName>
        <fullName evidence="4">MurNAc-LAA domain-containing protein</fullName>
    </recommendedName>
</protein>
<keyword evidence="6" id="KW-1185">Reference proteome</keyword>
<feature type="region of interest" description="Disordered" evidence="2">
    <location>
        <begin position="195"/>
        <end position="230"/>
    </location>
</feature>
<name>A0A329MER0_9BACL</name>
<keyword evidence="3" id="KW-0472">Membrane</keyword>
<keyword evidence="3" id="KW-0812">Transmembrane</keyword>
<feature type="compositionally biased region" description="Polar residues" evidence="2">
    <location>
        <begin position="307"/>
        <end position="316"/>
    </location>
</feature>
<dbReference type="SUPFAM" id="SSF53187">
    <property type="entry name" value="Zn-dependent exopeptidases"/>
    <property type="match status" value="1"/>
</dbReference>
<dbReference type="EMBL" id="QMFB01000016">
    <property type="protein sequence ID" value="RAV18464.1"/>
    <property type="molecule type" value="Genomic_DNA"/>
</dbReference>
<feature type="compositionally biased region" description="Low complexity" evidence="2">
    <location>
        <begin position="338"/>
        <end position="354"/>
    </location>
</feature>
<sequence>MIPFKQGIGLQSRNLVKYDINRNFIEDFAFNLMSDRVGSREFYAERIRTRLRCAMKKLWIAMLPALLLMQLLLPQIGMAKETPVRLFLDDKLLKAEQPPRNVDGNVMIPVRIVTESLGAEVKWNQEEQKVTVDKGDLHVSFRIGRKEADVNGTIHNLEVAPINVEGTSLLPVRLIAEQMGLEINWDQEGQAVRLARKQAESKPDDGKTGGENGQALPNTPGPVGGGQKPSAAAEVTAIGFTDNKLTIKASGNVKPKLFTLSNPNRLVIELPNSKLSKSLKAGEIAGDSSASNQVKSAGLNGSEGNGLETSGPTQSPAAKIGENPISPTPNSSAKTGESSASPTPSPKAKAIASSVDGAPTISAKAGESSSSPTPSPNANAGGSSSSPDGATGSPAGGETEKGKDAVPAIFSSNGGEFTTVHKAIGKIRFANFSNEPPVVRVVVDLNSKIFYNLEESASAGTIVVAFSDKETRPNPNGKYRVVIDAGHGDGDPGASSVTGRSEKEFTLAMALKVQKLLQQDSSIEVLMTREDDTFLELNERVDFANGNNADVFVSIHGNKFTAPNTRGTETYYWKEDSLELAKLLHEKILAAAGFPDRKVKNSDFRVIKYTSMPAVLCEIGFLSNVADEKQMFNEQFQTKVAEAIASGIKEYLKR</sequence>
<keyword evidence="3" id="KW-1133">Transmembrane helix</keyword>
<evidence type="ECO:0000313" key="5">
    <source>
        <dbReference type="EMBL" id="RAV18464.1"/>
    </source>
</evidence>
<feature type="transmembrane region" description="Helical" evidence="3">
    <location>
        <begin position="58"/>
        <end position="78"/>
    </location>
</feature>
<gene>
    <name evidence="5" type="ORF">DQG23_24475</name>
</gene>
<dbReference type="PANTHER" id="PTHR30404:SF0">
    <property type="entry name" value="N-ACETYLMURAMOYL-L-ALANINE AMIDASE AMIC"/>
    <property type="match status" value="1"/>
</dbReference>
<dbReference type="Gene3D" id="3.30.457.10">
    <property type="entry name" value="Copper amine oxidase-like, N-terminal domain"/>
    <property type="match status" value="1"/>
</dbReference>
<comment type="caution">
    <text evidence="5">The sequence shown here is derived from an EMBL/GenBank/DDBJ whole genome shotgun (WGS) entry which is preliminary data.</text>
</comment>